<dbReference type="SUPFAM" id="SSF161098">
    <property type="entry name" value="MetI-like"/>
    <property type="match status" value="1"/>
</dbReference>
<dbReference type="STRING" id="106370.Francci3_2116"/>
<evidence type="ECO:0000256" key="5">
    <source>
        <dbReference type="ARBA" id="ARBA00022989"/>
    </source>
</evidence>
<comment type="similarity">
    <text evidence="7">Belongs to the binding-protein-dependent transport system permease family.</text>
</comment>
<feature type="transmembrane region" description="Helical" evidence="7">
    <location>
        <begin position="199"/>
        <end position="218"/>
    </location>
</feature>
<keyword evidence="6 7" id="KW-0472">Membrane</keyword>
<dbReference type="HOGENOM" id="CLU_036879_0_2_11"/>
<feature type="transmembrane region" description="Helical" evidence="7">
    <location>
        <begin position="303"/>
        <end position="325"/>
    </location>
</feature>
<evidence type="ECO:0000256" key="1">
    <source>
        <dbReference type="ARBA" id="ARBA00004651"/>
    </source>
</evidence>
<feature type="transmembrane region" description="Helical" evidence="7">
    <location>
        <begin position="34"/>
        <end position="59"/>
    </location>
</feature>
<evidence type="ECO:0000256" key="3">
    <source>
        <dbReference type="ARBA" id="ARBA00022475"/>
    </source>
</evidence>
<gene>
    <name evidence="10" type="ordered locus">Francci3_2116</name>
</gene>
<evidence type="ECO:0000313" key="10">
    <source>
        <dbReference type="EMBL" id="ABD11488.1"/>
    </source>
</evidence>
<reference evidence="10 11" key="1">
    <citation type="journal article" date="2007" name="Genome Res.">
        <title>Genome characteristics of facultatively symbiotic Frankia sp. strains reflect host range and host plant biogeography.</title>
        <authorList>
            <person name="Normand P."/>
            <person name="Lapierre P."/>
            <person name="Tisa L.S."/>
            <person name="Gogarten J.P."/>
            <person name="Alloisio N."/>
            <person name="Bagnarol E."/>
            <person name="Bassi C.A."/>
            <person name="Berry A.M."/>
            <person name="Bickhart D.M."/>
            <person name="Choisne N."/>
            <person name="Couloux A."/>
            <person name="Cournoyer B."/>
            <person name="Cruveiller S."/>
            <person name="Daubin V."/>
            <person name="Demange N."/>
            <person name="Francino M.P."/>
            <person name="Goltsman E."/>
            <person name="Huang Y."/>
            <person name="Kopp O.R."/>
            <person name="Labarre L."/>
            <person name="Lapidus A."/>
            <person name="Lavire C."/>
            <person name="Marechal J."/>
            <person name="Martinez M."/>
            <person name="Mastronunzio J.E."/>
            <person name="Mullin B.C."/>
            <person name="Niemann J."/>
            <person name="Pujic P."/>
            <person name="Rawnsley T."/>
            <person name="Rouy Z."/>
            <person name="Schenowitz C."/>
            <person name="Sellstedt A."/>
            <person name="Tavares F."/>
            <person name="Tomkins J.P."/>
            <person name="Vallenet D."/>
            <person name="Valverde C."/>
            <person name="Wall L.G."/>
            <person name="Wang Y."/>
            <person name="Medigue C."/>
            <person name="Benson D.R."/>
        </authorList>
    </citation>
    <scope>NUCLEOTIDE SEQUENCE [LARGE SCALE GENOMIC DNA]</scope>
    <source>
        <strain evidence="11">DSM 45818 / CECT 9043 / CcI3</strain>
    </source>
</reference>
<evidence type="ECO:0000259" key="9">
    <source>
        <dbReference type="PROSITE" id="PS50928"/>
    </source>
</evidence>
<accession>Q2JB54</accession>
<keyword evidence="3" id="KW-1003">Cell membrane</keyword>
<keyword evidence="11" id="KW-1185">Reference proteome</keyword>
<dbReference type="PROSITE" id="PS50928">
    <property type="entry name" value="ABC_TM1"/>
    <property type="match status" value="1"/>
</dbReference>
<feature type="transmembrane region" description="Helical" evidence="7">
    <location>
        <begin position="164"/>
        <end position="187"/>
    </location>
</feature>
<dbReference type="InterPro" id="IPR035906">
    <property type="entry name" value="MetI-like_sf"/>
</dbReference>
<proteinExistence type="inferred from homology"/>
<feature type="compositionally biased region" description="Basic and acidic residues" evidence="8">
    <location>
        <begin position="15"/>
        <end position="24"/>
    </location>
</feature>
<dbReference type="GO" id="GO:0071916">
    <property type="term" value="F:dipeptide transmembrane transporter activity"/>
    <property type="evidence" value="ECO:0007669"/>
    <property type="project" value="TreeGrafter"/>
</dbReference>
<feature type="domain" description="ABC transmembrane type-1" evidence="9">
    <location>
        <begin position="126"/>
        <end position="326"/>
    </location>
</feature>
<evidence type="ECO:0000256" key="6">
    <source>
        <dbReference type="ARBA" id="ARBA00023136"/>
    </source>
</evidence>
<feature type="region of interest" description="Disordered" evidence="8">
    <location>
        <begin position="1"/>
        <end position="24"/>
    </location>
</feature>
<organism evidence="10 11">
    <name type="scientific">Frankia casuarinae (strain DSM 45818 / CECT 9043 / HFP020203 / CcI3)</name>
    <dbReference type="NCBI Taxonomy" id="106370"/>
    <lineage>
        <taxon>Bacteria</taxon>
        <taxon>Bacillati</taxon>
        <taxon>Actinomycetota</taxon>
        <taxon>Actinomycetes</taxon>
        <taxon>Frankiales</taxon>
        <taxon>Frankiaceae</taxon>
        <taxon>Frankia</taxon>
    </lineage>
</organism>
<evidence type="ECO:0000256" key="4">
    <source>
        <dbReference type="ARBA" id="ARBA00022692"/>
    </source>
</evidence>
<sequence>MSGGDMHVLEQAPATEDRGPAPEPARRRTVLRHLLRHLFSGAAVLLGAATLTFTALQLAPGDPVAVLLGPGTSASPQVRAEIQAEYGLGEPAPLRYVHYLGHLARGDLGTSYQLQQPVSEVIVDQLRPTAELAAAALVLAVLTGVAIAVATAGRRPGLRAAAMAWESLALSVPSFWVGIVLVSVFSFQLRIFPGAGAQGAASLVLPSVTLAMPAAGALSRTLREGLEAALAQPFAAAARARGLSPTGVTMRHALRHAAASALNLGGWLAGTLLAGTVLVETVFARPGLGALTVHAVIDRDMPVVMGVVLTSALVSAVVFTVVDLLQRVLDPRLRIEVMDR</sequence>
<dbReference type="Pfam" id="PF19300">
    <property type="entry name" value="BPD_transp_1_N"/>
    <property type="match status" value="1"/>
</dbReference>
<protein>
    <submittedName>
        <fullName evidence="10">Binding-protein-dependent transport systems inner membrane component</fullName>
    </submittedName>
</protein>
<keyword evidence="4 7" id="KW-0812">Transmembrane</keyword>
<dbReference type="PhylomeDB" id="Q2JB54"/>
<dbReference type="AlphaFoldDB" id="Q2JB54"/>
<evidence type="ECO:0000313" key="11">
    <source>
        <dbReference type="Proteomes" id="UP000001937"/>
    </source>
</evidence>
<dbReference type="CDD" id="cd06261">
    <property type="entry name" value="TM_PBP2"/>
    <property type="match status" value="1"/>
</dbReference>
<dbReference type="EMBL" id="CP000249">
    <property type="protein sequence ID" value="ABD11488.1"/>
    <property type="molecule type" value="Genomic_DNA"/>
</dbReference>
<dbReference type="eggNOG" id="COG0601">
    <property type="taxonomic scope" value="Bacteria"/>
</dbReference>
<dbReference type="GO" id="GO:0005886">
    <property type="term" value="C:plasma membrane"/>
    <property type="evidence" value="ECO:0007669"/>
    <property type="project" value="UniProtKB-SubCell"/>
</dbReference>
<evidence type="ECO:0000256" key="8">
    <source>
        <dbReference type="SAM" id="MobiDB-lite"/>
    </source>
</evidence>
<dbReference type="PANTHER" id="PTHR43163:SF6">
    <property type="entry name" value="DIPEPTIDE TRANSPORT SYSTEM PERMEASE PROTEIN DPPB-RELATED"/>
    <property type="match status" value="1"/>
</dbReference>
<keyword evidence="2 7" id="KW-0813">Transport</keyword>
<evidence type="ECO:0000256" key="2">
    <source>
        <dbReference type="ARBA" id="ARBA00022448"/>
    </source>
</evidence>
<dbReference type="Pfam" id="PF00528">
    <property type="entry name" value="BPD_transp_1"/>
    <property type="match status" value="1"/>
</dbReference>
<feature type="transmembrane region" description="Helical" evidence="7">
    <location>
        <begin position="132"/>
        <end position="152"/>
    </location>
</feature>
<dbReference type="KEGG" id="fra:Francci3_2116"/>
<dbReference type="PANTHER" id="PTHR43163">
    <property type="entry name" value="DIPEPTIDE TRANSPORT SYSTEM PERMEASE PROTEIN DPPB-RELATED"/>
    <property type="match status" value="1"/>
</dbReference>
<dbReference type="InterPro" id="IPR045621">
    <property type="entry name" value="BPD_transp_1_N"/>
</dbReference>
<feature type="transmembrane region" description="Helical" evidence="7">
    <location>
        <begin position="261"/>
        <end position="283"/>
    </location>
</feature>
<dbReference type="Proteomes" id="UP000001937">
    <property type="component" value="Chromosome"/>
</dbReference>
<dbReference type="Gene3D" id="1.10.3720.10">
    <property type="entry name" value="MetI-like"/>
    <property type="match status" value="1"/>
</dbReference>
<keyword evidence="5 7" id="KW-1133">Transmembrane helix</keyword>
<evidence type="ECO:0000256" key="7">
    <source>
        <dbReference type="RuleBase" id="RU363032"/>
    </source>
</evidence>
<comment type="subcellular location">
    <subcellularLocation>
        <location evidence="1 7">Cell membrane</location>
        <topology evidence="1 7">Multi-pass membrane protein</topology>
    </subcellularLocation>
</comment>
<dbReference type="InterPro" id="IPR000515">
    <property type="entry name" value="MetI-like"/>
</dbReference>
<name>Q2JB54_FRACC</name>